<protein>
    <submittedName>
        <fullName evidence="2">Uncharacterized protein</fullName>
    </submittedName>
</protein>
<dbReference type="EMBL" id="JALLPJ020000199">
    <property type="protein sequence ID" value="KAL3798937.1"/>
    <property type="molecule type" value="Genomic_DNA"/>
</dbReference>
<dbReference type="Proteomes" id="UP001530400">
    <property type="component" value="Unassembled WGS sequence"/>
</dbReference>
<dbReference type="AlphaFoldDB" id="A0ABD3QFJ5"/>
<organism evidence="2 3">
    <name type="scientific">Cyclotella atomus</name>
    <dbReference type="NCBI Taxonomy" id="382360"/>
    <lineage>
        <taxon>Eukaryota</taxon>
        <taxon>Sar</taxon>
        <taxon>Stramenopiles</taxon>
        <taxon>Ochrophyta</taxon>
        <taxon>Bacillariophyta</taxon>
        <taxon>Coscinodiscophyceae</taxon>
        <taxon>Thalassiosirophycidae</taxon>
        <taxon>Stephanodiscales</taxon>
        <taxon>Stephanodiscaceae</taxon>
        <taxon>Cyclotella</taxon>
    </lineage>
</organism>
<comment type="caution">
    <text evidence="2">The sequence shown here is derived from an EMBL/GenBank/DDBJ whole genome shotgun (WGS) entry which is preliminary data.</text>
</comment>
<feature type="region of interest" description="Disordered" evidence="1">
    <location>
        <begin position="23"/>
        <end position="67"/>
    </location>
</feature>
<evidence type="ECO:0000313" key="3">
    <source>
        <dbReference type="Proteomes" id="UP001530400"/>
    </source>
</evidence>
<keyword evidence="3" id="KW-1185">Reference proteome</keyword>
<evidence type="ECO:0000256" key="1">
    <source>
        <dbReference type="SAM" id="MobiDB-lite"/>
    </source>
</evidence>
<name>A0ABD3QFJ5_9STRA</name>
<sequence>MKMKITLASASAVGIYLAASAPSTSSAFSPSKDTISRQRQIANPTSPNLTSMHQSKKNEMNNELDELSPPSISFTKNSILFGEDPPTEANNVPLLLWQETKTVLPNFITGAWNEKDGDRDPVEYLYNLVFVRLPVVLMGVVYLNNLLHGHGLYMNFGHGSAPFEVPAVIVFWVIYGYKHSRIVLPPLTLRPSFQWTVVLTTTTDCAMTIQCNPFAELVVIDWSPNQKKRYHQVVVCKLCSCGAVADKSPKDSFSRYM</sequence>
<reference evidence="2 3" key="1">
    <citation type="submission" date="2024-10" db="EMBL/GenBank/DDBJ databases">
        <title>Updated reference genomes for cyclostephanoid diatoms.</title>
        <authorList>
            <person name="Roberts W.R."/>
            <person name="Alverson A.J."/>
        </authorList>
    </citation>
    <scope>NUCLEOTIDE SEQUENCE [LARGE SCALE GENOMIC DNA]</scope>
    <source>
        <strain evidence="2 3">AJA010-31</strain>
    </source>
</reference>
<evidence type="ECO:0000313" key="2">
    <source>
        <dbReference type="EMBL" id="KAL3798937.1"/>
    </source>
</evidence>
<accession>A0ABD3QFJ5</accession>
<proteinExistence type="predicted"/>
<feature type="compositionally biased region" description="Polar residues" evidence="1">
    <location>
        <begin position="37"/>
        <end position="53"/>
    </location>
</feature>
<gene>
    <name evidence="2" type="ORF">ACHAWO_010827</name>
</gene>